<dbReference type="InterPro" id="IPR009057">
    <property type="entry name" value="Homeodomain-like_sf"/>
</dbReference>
<dbReference type="InterPro" id="IPR050281">
    <property type="entry name" value="Flavin_monoamine_oxidase"/>
</dbReference>
<dbReference type="OrthoDB" id="2219495at2759"/>
<accession>A0A087SK08</accession>
<dbReference type="InterPro" id="IPR007526">
    <property type="entry name" value="SWIRM"/>
</dbReference>
<proteinExistence type="inferred from homology"/>
<feature type="region of interest" description="Disordered" evidence="2">
    <location>
        <begin position="705"/>
        <end position="732"/>
    </location>
</feature>
<dbReference type="InterPro" id="IPR036188">
    <property type="entry name" value="FAD/NAD-bd_sf"/>
</dbReference>
<dbReference type="AlphaFoldDB" id="A0A087SK08"/>
<feature type="compositionally biased region" description="Low complexity" evidence="2">
    <location>
        <begin position="40"/>
        <end position="75"/>
    </location>
</feature>
<dbReference type="GO" id="GO:0032259">
    <property type="term" value="P:methylation"/>
    <property type="evidence" value="ECO:0007669"/>
    <property type="project" value="UniProtKB-KW"/>
</dbReference>
<evidence type="ECO:0000256" key="2">
    <source>
        <dbReference type="SAM" id="MobiDB-lite"/>
    </source>
</evidence>
<dbReference type="GeneID" id="23617604"/>
<evidence type="ECO:0000313" key="4">
    <source>
        <dbReference type="EMBL" id="KFM26062.1"/>
    </source>
</evidence>
<feature type="compositionally biased region" description="Low complexity" evidence="2">
    <location>
        <begin position="768"/>
        <end position="800"/>
    </location>
</feature>
<dbReference type="SUPFAM" id="SSF51905">
    <property type="entry name" value="FAD/NAD(P)-binding domain"/>
    <property type="match status" value="1"/>
</dbReference>
<name>A0A087SK08_AUXPR</name>
<dbReference type="eggNOG" id="KOG0029">
    <property type="taxonomic scope" value="Eukaryota"/>
</dbReference>
<dbReference type="RefSeq" id="XP_011398958.1">
    <property type="nucleotide sequence ID" value="XM_011400656.1"/>
</dbReference>
<reference evidence="4 5" key="1">
    <citation type="journal article" date="2014" name="BMC Genomics">
        <title>Oil accumulation mechanisms of the oleaginous microalga Chlorella protothecoides revealed through its genome, transcriptomes, and proteomes.</title>
        <authorList>
            <person name="Gao C."/>
            <person name="Wang Y."/>
            <person name="Shen Y."/>
            <person name="Yan D."/>
            <person name="He X."/>
            <person name="Dai J."/>
            <person name="Wu Q."/>
        </authorList>
    </citation>
    <scope>NUCLEOTIDE SEQUENCE [LARGE SCALE GENOMIC DNA]</scope>
    <source>
        <strain evidence="4 5">0710</strain>
    </source>
</reference>
<dbReference type="InterPro" id="IPR036388">
    <property type="entry name" value="WH-like_DNA-bd_sf"/>
</dbReference>
<dbReference type="Gene3D" id="3.50.50.60">
    <property type="entry name" value="FAD/NAD(P)-binding domain"/>
    <property type="match status" value="1"/>
</dbReference>
<evidence type="ECO:0000259" key="3">
    <source>
        <dbReference type="PROSITE" id="PS50934"/>
    </source>
</evidence>
<dbReference type="PROSITE" id="PS50934">
    <property type="entry name" value="SWIRM"/>
    <property type="match status" value="1"/>
</dbReference>
<feature type="region of interest" description="Disordered" evidence="2">
    <location>
        <begin position="1"/>
        <end position="97"/>
    </location>
</feature>
<feature type="compositionally biased region" description="Low complexity" evidence="2">
    <location>
        <begin position="748"/>
        <end position="758"/>
    </location>
</feature>
<dbReference type="STRING" id="3075.A0A087SK08"/>
<keyword evidence="4" id="KW-0808">Transferase</keyword>
<organism evidence="4 5">
    <name type="scientific">Auxenochlorella protothecoides</name>
    <name type="common">Green microalga</name>
    <name type="synonym">Chlorella protothecoides</name>
    <dbReference type="NCBI Taxonomy" id="3075"/>
    <lineage>
        <taxon>Eukaryota</taxon>
        <taxon>Viridiplantae</taxon>
        <taxon>Chlorophyta</taxon>
        <taxon>core chlorophytes</taxon>
        <taxon>Trebouxiophyceae</taxon>
        <taxon>Chlorellales</taxon>
        <taxon>Chlorellaceae</taxon>
        <taxon>Auxenochlorella</taxon>
    </lineage>
</organism>
<dbReference type="EMBL" id="KL662126">
    <property type="protein sequence ID" value="KFM26062.1"/>
    <property type="molecule type" value="Genomic_DNA"/>
</dbReference>
<feature type="region of interest" description="Disordered" evidence="2">
    <location>
        <begin position="746"/>
        <end position="801"/>
    </location>
</feature>
<comment type="similarity">
    <text evidence="1">Belongs to the flavin monoamine oxidase family.</text>
</comment>
<dbReference type="Pfam" id="PF01593">
    <property type="entry name" value="Amino_oxidase"/>
    <property type="match status" value="1"/>
</dbReference>
<dbReference type="GO" id="GO:0016491">
    <property type="term" value="F:oxidoreductase activity"/>
    <property type="evidence" value="ECO:0007669"/>
    <property type="project" value="InterPro"/>
</dbReference>
<dbReference type="Proteomes" id="UP000028924">
    <property type="component" value="Unassembled WGS sequence"/>
</dbReference>
<protein>
    <submittedName>
        <fullName evidence="4">Lysine-specific histone demethylase 1-like protein 1</fullName>
    </submittedName>
</protein>
<dbReference type="PANTHER" id="PTHR10742:SF373">
    <property type="entry name" value="LYSINE-SPECIFIC HISTONE DEMETHYLASE 1 HOMOLOG 2"/>
    <property type="match status" value="1"/>
</dbReference>
<dbReference type="Pfam" id="PF04433">
    <property type="entry name" value="SWIRM"/>
    <property type="match status" value="1"/>
</dbReference>
<dbReference type="Gene3D" id="3.90.660.10">
    <property type="match status" value="1"/>
</dbReference>
<gene>
    <name evidence="4" type="ORF">F751_6213</name>
</gene>
<feature type="domain" description="SWIRM" evidence="3">
    <location>
        <begin position="91"/>
        <end position="182"/>
    </location>
</feature>
<dbReference type="InterPro" id="IPR002937">
    <property type="entry name" value="Amino_oxidase"/>
</dbReference>
<evidence type="ECO:0000256" key="1">
    <source>
        <dbReference type="ARBA" id="ARBA00005995"/>
    </source>
</evidence>
<dbReference type="KEGG" id="apro:F751_6213"/>
<dbReference type="Gene3D" id="1.10.10.10">
    <property type="entry name" value="Winged helix-like DNA-binding domain superfamily/Winged helix DNA-binding domain"/>
    <property type="match status" value="1"/>
</dbReference>
<dbReference type="GO" id="GO:0008168">
    <property type="term" value="F:methyltransferase activity"/>
    <property type="evidence" value="ECO:0007669"/>
    <property type="project" value="UniProtKB-KW"/>
</dbReference>
<keyword evidence="4" id="KW-0489">Methyltransferase</keyword>
<sequence>MAPSAVAQPKRTPSRLGMGTLPGPESDDRPKRRRTAAAQSLAVLHLSTLSSSSSSESSSSGSESASSSSSGGSTEVDSDSERMGEGPSGRRGDTAWSAGLNATGLSEEEQGILPPGMNRTLYVRLRNRILNRWRKNVGRYCDQESVVASVAEPERAAALLAWKFLTLKGYINFGVSPAVSARMRATTDARGSVVVIGAGCAGLAAARQLRTFGYRVVVLEGRNRPGGRVHTLRLEGPGGVAAVGELGASIITGVDGNPAAIIATQLGIPMATIRTHTPIYLEGGVEANKTLDEKVEAHHNFLLDECHQIRERLAAAGGDQPLGQTLEALWTEHLPRLGLASAADLAQARQLFEWHLANLEFANSERLDSLSLRHWDQDDPNELPGAHTFVPGGNARWVRELARDLVIYYDSPARAVHYGARGVEVHTPRHTFRADAAVVTVPLGCLKAGDVEFRPALTPRKLGAVARINFGTLNKVVLLFPHAFWGGELDMFGRATPSPDHRGDSFLFYSADVLSGGAVLVALVAGAAAAEYETLTATVATSRVMGTLRALFEPRGIRVPAPLQAGVTRWGSDPMCRGSYSSLSVGALGGADYDVLAENLGGRVFFSGEATNRKYPATMHGALISGFACAANVHACAQRLALGLATCSPPLKEEEAVGKPAPPHSVPVPSHRFARARAEDSAAADAWAEDAGAAAAWVHHAGAPPVGAGGARAPSAQSDGARAPPGQPCPAPATLVQAILERTRHGEAPPAEAPPVEARPAKAPPNPASRQAASPARASEPAASPAPAPMRAARSQAPPAWEEDLARVERVLALHPPDLEFGHFTAMHGPRAQSLLTWWVEGRAGPRPLAIHSVLSTARVEDLADCPGGDAARLSLWLAGPGTDPLQRAGFQPHHAAWLVELEAAVAART</sequence>
<feature type="compositionally biased region" description="Basic and acidic residues" evidence="2">
    <location>
        <begin position="79"/>
        <end position="93"/>
    </location>
</feature>
<dbReference type="SUPFAM" id="SSF54373">
    <property type="entry name" value="FAD-linked reductases, C-terminal domain"/>
    <property type="match status" value="1"/>
</dbReference>
<keyword evidence="5" id="KW-1185">Reference proteome</keyword>
<evidence type="ECO:0000313" key="5">
    <source>
        <dbReference type="Proteomes" id="UP000028924"/>
    </source>
</evidence>
<dbReference type="PANTHER" id="PTHR10742">
    <property type="entry name" value="FLAVIN MONOAMINE OXIDASE"/>
    <property type="match status" value="1"/>
</dbReference>
<dbReference type="SUPFAM" id="SSF46689">
    <property type="entry name" value="Homeodomain-like"/>
    <property type="match status" value="1"/>
</dbReference>
<feature type="compositionally biased region" description="Low complexity" evidence="2">
    <location>
        <begin position="705"/>
        <end position="716"/>
    </location>
</feature>